<evidence type="ECO:0000313" key="3">
    <source>
        <dbReference type="Proteomes" id="UP000789901"/>
    </source>
</evidence>
<feature type="region of interest" description="Disordered" evidence="1">
    <location>
        <begin position="1"/>
        <end position="22"/>
    </location>
</feature>
<organism evidence="2 3">
    <name type="scientific">Gigaspora margarita</name>
    <dbReference type="NCBI Taxonomy" id="4874"/>
    <lineage>
        <taxon>Eukaryota</taxon>
        <taxon>Fungi</taxon>
        <taxon>Fungi incertae sedis</taxon>
        <taxon>Mucoromycota</taxon>
        <taxon>Glomeromycotina</taxon>
        <taxon>Glomeromycetes</taxon>
        <taxon>Diversisporales</taxon>
        <taxon>Gigasporaceae</taxon>
        <taxon>Gigaspora</taxon>
    </lineage>
</organism>
<evidence type="ECO:0000256" key="1">
    <source>
        <dbReference type="SAM" id="MobiDB-lite"/>
    </source>
</evidence>
<dbReference type="Proteomes" id="UP000789901">
    <property type="component" value="Unassembled WGS sequence"/>
</dbReference>
<gene>
    <name evidence="2" type="ORF">GMARGA_LOCUS43674</name>
</gene>
<feature type="compositionally biased region" description="Basic and acidic residues" evidence="1">
    <location>
        <begin position="1"/>
        <end position="18"/>
    </location>
</feature>
<comment type="caution">
    <text evidence="2">The sequence shown here is derived from an EMBL/GenBank/DDBJ whole genome shotgun (WGS) entry which is preliminary data.</text>
</comment>
<feature type="non-terminal residue" evidence="2">
    <location>
        <position position="1"/>
    </location>
</feature>
<dbReference type="EMBL" id="CAJVQB010143183">
    <property type="protein sequence ID" value="CAG8854853.1"/>
    <property type="molecule type" value="Genomic_DNA"/>
</dbReference>
<keyword evidence="3" id="KW-1185">Reference proteome</keyword>
<sequence length="76" mass="8899">YNERDCYEMEDNNNHIDDGSSSNEDIEYEYNYGIFIKLENGTSLPAKWYTTKISAVDELLSEIHINVETLMKKKTN</sequence>
<name>A0ABN7XHS3_GIGMA</name>
<reference evidence="2 3" key="1">
    <citation type="submission" date="2021-06" db="EMBL/GenBank/DDBJ databases">
        <authorList>
            <person name="Kallberg Y."/>
            <person name="Tangrot J."/>
            <person name="Rosling A."/>
        </authorList>
    </citation>
    <scope>NUCLEOTIDE SEQUENCE [LARGE SCALE GENOMIC DNA]</scope>
    <source>
        <strain evidence="2 3">120-4 pot B 10/14</strain>
    </source>
</reference>
<evidence type="ECO:0000313" key="2">
    <source>
        <dbReference type="EMBL" id="CAG8854853.1"/>
    </source>
</evidence>
<protein>
    <submittedName>
        <fullName evidence="2">7111_t:CDS:1</fullName>
    </submittedName>
</protein>
<accession>A0ABN7XHS3</accession>
<proteinExistence type="predicted"/>